<organism evidence="1 2">
    <name type="scientific">Nitratireductor aquimarinus</name>
    <dbReference type="NCBI Taxonomy" id="889300"/>
    <lineage>
        <taxon>Bacteria</taxon>
        <taxon>Pseudomonadati</taxon>
        <taxon>Pseudomonadota</taxon>
        <taxon>Alphaproteobacteria</taxon>
        <taxon>Hyphomicrobiales</taxon>
        <taxon>Phyllobacteriaceae</taxon>
        <taxon>Nitratireductor</taxon>
    </lineage>
</organism>
<evidence type="ECO:0000313" key="2">
    <source>
        <dbReference type="Proteomes" id="UP001185659"/>
    </source>
</evidence>
<reference evidence="1 2" key="1">
    <citation type="submission" date="2023-10" db="EMBL/GenBank/DDBJ databases">
        <authorList>
            <person name="Venkata Ramana C."/>
            <person name="Sasikala C."/>
            <person name="Dhurka M."/>
        </authorList>
    </citation>
    <scope>NUCLEOTIDE SEQUENCE [LARGE SCALE GENOMIC DNA]</scope>
    <source>
        <strain evidence="1 2">KCTC 32151</strain>
    </source>
</reference>
<dbReference type="RefSeq" id="WP_317560636.1">
    <property type="nucleotide sequence ID" value="NZ_JAWLIP010000001.1"/>
</dbReference>
<dbReference type="Proteomes" id="UP001185659">
    <property type="component" value="Unassembled WGS sequence"/>
</dbReference>
<gene>
    <name evidence="1" type="ORF">R2G56_05070</name>
</gene>
<sequence length="476" mass="53065">MTDIVNITPNSIVDSQAQKIVDYLESVGLPSQNIIADINERKTIGNNLPQFIKELPTEVKENARYLSKFVVGAGYGLFDYSLNAIWNEVVIDLRRKANRYGLDIFFDAAVGGGKNRDRYSDEADLGNIKDIVLLDTCRKLELISDTTYAKLKHILDLRNNIGISHPNSYNINAFELMGWLQTCVQDVLHDQPSEAALQVQAFIANLKTHTTPVDAATAKTIEQRVAELPTHLCGNILRTVFGIFVSLDTDPTVRKNISLIAPCVWNSCLKEPKLKLGTVLEGYKANLHADKYALGEQFFDIVDGNSYRSNSEKLIIVNELLIELKDKHNGWDNFHHETPVARSLLSYIPDAAAIIPNVAETLFKTVLICRIGNGVSYNNGVSPGARGYYDQVLGYAGDNYAPMIMALLSHYEIKTSLSNSTCRKQAKKALEVVKPNVINPRLIECLEYLIDKIEDSASCVSDSRFKELSAGHIQWN</sequence>
<evidence type="ECO:0000313" key="1">
    <source>
        <dbReference type="EMBL" id="MDV6225650.1"/>
    </source>
</evidence>
<keyword evidence="2" id="KW-1185">Reference proteome</keyword>
<protein>
    <submittedName>
        <fullName evidence="1">Uncharacterized protein</fullName>
    </submittedName>
</protein>
<comment type="caution">
    <text evidence="1">The sequence shown here is derived from an EMBL/GenBank/DDBJ whole genome shotgun (WGS) entry which is preliminary data.</text>
</comment>
<name>A0ABU4AHE2_9HYPH</name>
<accession>A0ABU4AHE2</accession>
<dbReference type="EMBL" id="JAWLIP010000001">
    <property type="protein sequence ID" value="MDV6225650.1"/>
    <property type="molecule type" value="Genomic_DNA"/>
</dbReference>
<proteinExistence type="predicted"/>